<keyword evidence="4 5" id="KW-0472">Membrane</keyword>
<feature type="transmembrane region" description="Helical" evidence="5">
    <location>
        <begin position="291"/>
        <end position="317"/>
    </location>
</feature>
<accession>A0ABP0PNB5</accession>
<feature type="transmembrane region" description="Helical" evidence="5">
    <location>
        <begin position="389"/>
        <end position="405"/>
    </location>
</feature>
<evidence type="ECO:0000256" key="2">
    <source>
        <dbReference type="ARBA" id="ARBA00022692"/>
    </source>
</evidence>
<feature type="transmembrane region" description="Helical" evidence="5">
    <location>
        <begin position="329"/>
        <end position="351"/>
    </location>
</feature>
<evidence type="ECO:0000256" key="4">
    <source>
        <dbReference type="ARBA" id="ARBA00023136"/>
    </source>
</evidence>
<reference evidence="7 8" key="1">
    <citation type="submission" date="2024-02" db="EMBL/GenBank/DDBJ databases">
        <authorList>
            <person name="Chen Y."/>
            <person name="Shah S."/>
            <person name="Dougan E. K."/>
            <person name="Thang M."/>
            <person name="Chan C."/>
        </authorList>
    </citation>
    <scope>NUCLEOTIDE SEQUENCE [LARGE SCALE GENOMIC DNA]</scope>
</reference>
<feature type="transmembrane region" description="Helical" evidence="5">
    <location>
        <begin position="425"/>
        <end position="443"/>
    </location>
</feature>
<organism evidence="7 8">
    <name type="scientific">Durusdinium trenchii</name>
    <dbReference type="NCBI Taxonomy" id="1381693"/>
    <lineage>
        <taxon>Eukaryota</taxon>
        <taxon>Sar</taxon>
        <taxon>Alveolata</taxon>
        <taxon>Dinophyceae</taxon>
        <taxon>Suessiales</taxon>
        <taxon>Symbiodiniaceae</taxon>
        <taxon>Durusdinium</taxon>
    </lineage>
</organism>
<dbReference type="EMBL" id="CAXAMM010037557">
    <property type="protein sequence ID" value="CAK9077296.1"/>
    <property type="molecule type" value="Genomic_DNA"/>
</dbReference>
<keyword evidence="8" id="KW-1185">Reference proteome</keyword>
<dbReference type="InterPro" id="IPR002781">
    <property type="entry name" value="TM_pro_TauE-like"/>
</dbReference>
<dbReference type="PANTHER" id="PTHR14255">
    <property type="entry name" value="CEREBLON"/>
    <property type="match status" value="1"/>
</dbReference>
<evidence type="ECO:0000256" key="1">
    <source>
        <dbReference type="ARBA" id="ARBA00004141"/>
    </source>
</evidence>
<dbReference type="Proteomes" id="UP001642464">
    <property type="component" value="Unassembled WGS sequence"/>
</dbReference>
<evidence type="ECO:0000256" key="3">
    <source>
        <dbReference type="ARBA" id="ARBA00022989"/>
    </source>
</evidence>
<keyword evidence="2 5" id="KW-0812">Transmembrane</keyword>
<dbReference type="Pfam" id="PF01925">
    <property type="entry name" value="TauE"/>
    <property type="match status" value="2"/>
</dbReference>
<sequence length="536" mass="58509">MRIWKVYPALALLCLSAAMKPKNHELEEGKLIMQPPENENDAGPARPFWVFDTQQIQSADAFNCCMVMAAAGVLCAAGGIGGGGIYVTVLMVAGGLRVRDAVPLSKSVVFIGSIASLFLNLRKASSTRDSLIDYNVCRLVVPGALVGTYIGVILNSIVPGWAVLLALVGILIAISYMILQTTWQQYAEEEHIRRLPQLPKSHFEGRDAKEVPEVTAVWKSQEVQEYTTTDLLLSFVMLFVVVSGSAFRHHALKCQEAVDVETRLKACHHPSLFWLSGDTLSDWMQTPSTAAFIKVFFFIGPLIFCITILAGVATTLVKANWSPALTLKFSLMSVTTGCLAGFVGIGGGLIFSPYFLLMGLDPAVAVATSSTCVIYTSSSTTFQYLLTDRIIMSLMLLYGLVNWVSSYAGTSTVHYLQDQLSTRKSFISGIVSLGVVISTLLALRELIYEVRVLWIAFVTHEPQPNLTSTPFILKVLSEDLNSEKAAQEAEKRGVALEYVTVSTQATDLEEYLKKDQAAALSRGAVEDCWDDVLGFL</sequence>
<dbReference type="PANTHER" id="PTHR14255:SF3">
    <property type="entry name" value="SULFITE EXPORTER TAUE_SAFE FAMILY PROTEIN 5-RELATED"/>
    <property type="match status" value="1"/>
</dbReference>
<keyword evidence="6" id="KW-0732">Signal</keyword>
<feature type="transmembrane region" description="Helical" evidence="5">
    <location>
        <begin position="64"/>
        <end position="89"/>
    </location>
</feature>
<evidence type="ECO:0000313" key="7">
    <source>
        <dbReference type="EMBL" id="CAK9077296.1"/>
    </source>
</evidence>
<evidence type="ECO:0000256" key="6">
    <source>
        <dbReference type="SAM" id="SignalP"/>
    </source>
</evidence>
<gene>
    <name evidence="7" type="ORF">SCF082_LOCUS37099</name>
</gene>
<protein>
    <submittedName>
        <fullName evidence="7">Sulfite exporter TauE/SafE family protein 3</fullName>
    </submittedName>
</protein>
<feature type="transmembrane region" description="Helical" evidence="5">
    <location>
        <begin position="101"/>
        <end position="119"/>
    </location>
</feature>
<evidence type="ECO:0000256" key="5">
    <source>
        <dbReference type="SAM" id="Phobius"/>
    </source>
</evidence>
<feature type="chain" id="PRO_5045984995" evidence="6">
    <location>
        <begin position="19"/>
        <end position="536"/>
    </location>
</feature>
<comment type="caution">
    <text evidence="7">The sequence shown here is derived from an EMBL/GenBank/DDBJ whole genome shotgun (WGS) entry which is preliminary data.</text>
</comment>
<feature type="signal peptide" evidence="6">
    <location>
        <begin position="1"/>
        <end position="18"/>
    </location>
</feature>
<keyword evidence="3 5" id="KW-1133">Transmembrane helix</keyword>
<feature type="transmembrane region" description="Helical" evidence="5">
    <location>
        <begin position="131"/>
        <end position="154"/>
    </location>
</feature>
<feature type="transmembrane region" description="Helical" evidence="5">
    <location>
        <begin position="160"/>
        <end position="179"/>
    </location>
</feature>
<comment type="subcellular location">
    <subcellularLocation>
        <location evidence="1">Membrane</location>
        <topology evidence="1">Multi-pass membrane protein</topology>
    </subcellularLocation>
</comment>
<name>A0ABP0PNB5_9DINO</name>
<evidence type="ECO:0000313" key="8">
    <source>
        <dbReference type="Proteomes" id="UP001642464"/>
    </source>
</evidence>
<proteinExistence type="predicted"/>